<accession>A0ABN2BR74</accession>
<keyword evidence="3" id="KW-1185">Reference proteome</keyword>
<sequence length="292" mass="32408">MGVVTARDVDVIVEFAPADGAPIGTALADASATAIVQGMPVRRFGSYAGMRHYPGWWWSSTNKDLVGYESLLERDRLLVADFDPAVKGIASQPFGITGLVSGSERRHVPDYLLVGTDDPTVVDVKPARLLDRPEVSEIMEWTATVIAQRGWRYEIWSGEDPRLLENLRLLAQGRRSQVDEEALCALRESGLVGLSLKATLARAMRQGAASPGLLRAALLRLLWLQEWVIDLSVPLTHEAIISQTRSQHEWRRTGRSGGFTPVVRRRCLDGVPPERGDRAAHRRRPVSDGRYR</sequence>
<dbReference type="EMBL" id="BAAANV010000037">
    <property type="protein sequence ID" value="GAA1545075.1"/>
    <property type="molecule type" value="Genomic_DNA"/>
</dbReference>
<evidence type="ECO:0000313" key="2">
    <source>
        <dbReference type="EMBL" id="GAA1545075.1"/>
    </source>
</evidence>
<name>A0ABN2BR74_9MICO</name>
<feature type="region of interest" description="Disordered" evidence="1">
    <location>
        <begin position="270"/>
        <end position="292"/>
    </location>
</feature>
<evidence type="ECO:0000313" key="3">
    <source>
        <dbReference type="Proteomes" id="UP001501288"/>
    </source>
</evidence>
<evidence type="ECO:0000256" key="1">
    <source>
        <dbReference type="SAM" id="MobiDB-lite"/>
    </source>
</evidence>
<protein>
    <recommendedName>
        <fullName evidence="4">TnsA-like heteromeric transposase endonuclease subunit</fullName>
    </recommendedName>
</protein>
<organism evidence="2 3">
    <name type="scientific">Dermacoccus barathri</name>
    <dbReference type="NCBI Taxonomy" id="322601"/>
    <lineage>
        <taxon>Bacteria</taxon>
        <taxon>Bacillati</taxon>
        <taxon>Actinomycetota</taxon>
        <taxon>Actinomycetes</taxon>
        <taxon>Micrococcales</taxon>
        <taxon>Dermacoccaceae</taxon>
        <taxon>Dermacoccus</taxon>
    </lineage>
</organism>
<reference evidence="2 3" key="1">
    <citation type="journal article" date="2019" name="Int. J. Syst. Evol. Microbiol.">
        <title>The Global Catalogue of Microorganisms (GCM) 10K type strain sequencing project: providing services to taxonomists for standard genome sequencing and annotation.</title>
        <authorList>
            <consortium name="The Broad Institute Genomics Platform"/>
            <consortium name="The Broad Institute Genome Sequencing Center for Infectious Disease"/>
            <person name="Wu L."/>
            <person name="Ma J."/>
        </authorList>
    </citation>
    <scope>NUCLEOTIDE SEQUENCE [LARGE SCALE GENOMIC DNA]</scope>
    <source>
        <strain evidence="2 3">JCM 14588</strain>
    </source>
</reference>
<evidence type="ECO:0008006" key="4">
    <source>
        <dbReference type="Google" id="ProtNLM"/>
    </source>
</evidence>
<dbReference type="NCBIfam" id="NF033179">
    <property type="entry name" value="TnsA_like_Actin"/>
    <property type="match status" value="1"/>
</dbReference>
<gene>
    <name evidence="2" type="ORF">GCM10009762_17980</name>
</gene>
<dbReference type="InterPro" id="IPR048000">
    <property type="entry name" value="TnsA-like"/>
</dbReference>
<proteinExistence type="predicted"/>
<comment type="caution">
    <text evidence="2">The sequence shown here is derived from an EMBL/GenBank/DDBJ whole genome shotgun (WGS) entry which is preliminary data.</text>
</comment>
<dbReference type="Proteomes" id="UP001501288">
    <property type="component" value="Unassembled WGS sequence"/>
</dbReference>